<feature type="region of interest" description="Disordered" evidence="1">
    <location>
        <begin position="1"/>
        <end position="39"/>
    </location>
</feature>
<feature type="region of interest" description="Disordered" evidence="1">
    <location>
        <begin position="89"/>
        <end position="111"/>
    </location>
</feature>
<evidence type="ECO:0000313" key="2">
    <source>
        <dbReference type="EMBL" id="EMA42207.1"/>
    </source>
</evidence>
<proteinExistence type="predicted"/>
<dbReference type="InterPro" id="IPR023833">
    <property type="entry name" value="Signal_pept_SipW-depend-type"/>
</dbReference>
<dbReference type="InterPro" id="IPR022121">
    <property type="entry name" value="Peptidase_M73_camelysin"/>
</dbReference>
<protein>
    <recommendedName>
        <fullName evidence="4">SipW-cognate class signal peptide</fullName>
    </recommendedName>
</protein>
<feature type="compositionally biased region" description="Acidic residues" evidence="1">
    <location>
        <begin position="139"/>
        <end position="149"/>
    </location>
</feature>
<organism evidence="2 3">
    <name type="scientific">Halococcus morrhuae DSM 1307</name>
    <dbReference type="NCBI Taxonomy" id="931277"/>
    <lineage>
        <taxon>Archaea</taxon>
        <taxon>Methanobacteriati</taxon>
        <taxon>Methanobacteriota</taxon>
        <taxon>Stenosarchaea group</taxon>
        <taxon>Halobacteria</taxon>
        <taxon>Halobacteriales</taxon>
        <taxon>Halococcaceae</taxon>
        <taxon>Halococcus</taxon>
    </lineage>
</organism>
<dbReference type="EMBL" id="AOMC01000135">
    <property type="protein sequence ID" value="EMA42207.1"/>
    <property type="molecule type" value="Genomic_DNA"/>
</dbReference>
<gene>
    <name evidence="2" type="ORF">C448_11771</name>
</gene>
<dbReference type="NCBIfam" id="TIGR04088">
    <property type="entry name" value="cognate_SipW"/>
    <property type="match status" value="1"/>
</dbReference>
<dbReference type="OrthoDB" id="137379at2157"/>
<dbReference type="InterPro" id="IPR006311">
    <property type="entry name" value="TAT_signal"/>
</dbReference>
<dbReference type="STRING" id="931277.C448_11771"/>
<comment type="caution">
    <text evidence="2">The sequence shown here is derived from an EMBL/GenBank/DDBJ whole genome shotgun (WGS) entry which is preliminary data.</text>
</comment>
<sequence>MADDNDKSPLTRRRVLGGMATIGAAGRPKTMADDNDKSPLTRRRVLGGMATIGAAGAVGAGTWAQFNDTEEASGNSVIAGTLDLTVNGGNIPQGASLDVSDAAPGDSGSQSLKLKNAGSIAGVLEVDFNNLSQKGGDNPEPEQEADGDNSGDLADNIEITVGGDYATATFTLQEAVDHTPYELDSKMKGTESGTAKVEWSIPGDVGNEIQDDEVTFDVVFTLSQNGQQTNSP</sequence>
<feature type="region of interest" description="Disordered" evidence="1">
    <location>
        <begin position="128"/>
        <end position="156"/>
    </location>
</feature>
<keyword evidence="3" id="KW-1185">Reference proteome</keyword>
<name>M0M8S1_HALMO</name>
<reference evidence="2 3" key="1">
    <citation type="journal article" date="2014" name="PLoS Genet.">
        <title>Phylogenetically driven sequencing of extremely halophilic archaea reveals strategies for static and dynamic osmo-response.</title>
        <authorList>
            <person name="Becker E.A."/>
            <person name="Seitzer P.M."/>
            <person name="Tritt A."/>
            <person name="Larsen D."/>
            <person name="Krusor M."/>
            <person name="Yao A.I."/>
            <person name="Wu D."/>
            <person name="Madern D."/>
            <person name="Eisen J.A."/>
            <person name="Darling A.E."/>
            <person name="Facciotti M.T."/>
        </authorList>
    </citation>
    <scope>NUCLEOTIDE SEQUENCE [LARGE SCALE GENOMIC DNA]</scope>
    <source>
        <strain evidence="2 3">DSM 1307</strain>
    </source>
</reference>
<dbReference type="RefSeq" id="WP_004054988.1">
    <property type="nucleotide sequence ID" value="NZ_AOMC01000135.1"/>
</dbReference>
<evidence type="ECO:0008006" key="4">
    <source>
        <dbReference type="Google" id="ProtNLM"/>
    </source>
</evidence>
<evidence type="ECO:0000256" key="1">
    <source>
        <dbReference type="SAM" id="MobiDB-lite"/>
    </source>
</evidence>
<dbReference type="Proteomes" id="UP000011568">
    <property type="component" value="Unassembled WGS sequence"/>
</dbReference>
<feature type="compositionally biased region" description="Basic and acidic residues" evidence="1">
    <location>
        <begin position="30"/>
        <end position="39"/>
    </location>
</feature>
<dbReference type="PROSITE" id="PS51318">
    <property type="entry name" value="TAT"/>
    <property type="match status" value="1"/>
</dbReference>
<evidence type="ECO:0000313" key="3">
    <source>
        <dbReference type="Proteomes" id="UP000011568"/>
    </source>
</evidence>
<dbReference type="PATRIC" id="fig|931277.6.peg.2303"/>
<dbReference type="Pfam" id="PF12389">
    <property type="entry name" value="Peptidase_M73"/>
    <property type="match status" value="1"/>
</dbReference>
<dbReference type="eggNOG" id="arCOG05861">
    <property type="taxonomic scope" value="Archaea"/>
</dbReference>
<accession>M0M8S1</accession>
<dbReference type="AlphaFoldDB" id="M0M8S1"/>